<gene>
    <name evidence="1" type="ORF">CGL56_01965</name>
</gene>
<comment type="caution">
    <text evidence="1">The sequence shown here is derived from an EMBL/GenBank/DDBJ whole genome shotgun (WGS) entry which is preliminary data.</text>
</comment>
<keyword evidence="2" id="KW-1185">Reference proteome</keyword>
<dbReference type="RefSeq" id="WP_099104812.1">
    <property type="nucleotide sequence ID" value="NZ_JAATJF010000001.1"/>
</dbReference>
<dbReference type="AlphaFoldDB" id="A0A2G0CIM4"/>
<dbReference type="Proteomes" id="UP000226437">
    <property type="component" value="Unassembled WGS sequence"/>
</dbReference>
<evidence type="ECO:0000313" key="1">
    <source>
        <dbReference type="EMBL" id="PHK99833.1"/>
    </source>
</evidence>
<name>A0A2G0CIM4_9BACT</name>
<dbReference type="InterPro" id="IPR024423">
    <property type="entry name" value="DUF3050"/>
</dbReference>
<organism evidence="1 2">
    <name type="scientific">Neolewinella marina</name>
    <dbReference type="NCBI Taxonomy" id="438751"/>
    <lineage>
        <taxon>Bacteria</taxon>
        <taxon>Pseudomonadati</taxon>
        <taxon>Bacteroidota</taxon>
        <taxon>Saprospiria</taxon>
        <taxon>Saprospirales</taxon>
        <taxon>Lewinellaceae</taxon>
        <taxon>Neolewinella</taxon>
    </lineage>
</organism>
<dbReference type="OrthoDB" id="9791270at2"/>
<dbReference type="InterPro" id="IPR016084">
    <property type="entry name" value="Haem_Oase-like_multi-hlx"/>
</dbReference>
<dbReference type="EMBL" id="PDLO01000001">
    <property type="protein sequence ID" value="PHK99833.1"/>
    <property type="molecule type" value="Genomic_DNA"/>
</dbReference>
<accession>A0A2G0CIM4</accession>
<protein>
    <submittedName>
        <fullName evidence="1">Heme oxygenase</fullName>
    </submittedName>
</protein>
<proteinExistence type="predicted"/>
<dbReference type="Pfam" id="PF11251">
    <property type="entry name" value="DUF3050"/>
    <property type="match status" value="1"/>
</dbReference>
<dbReference type="SUPFAM" id="SSF48613">
    <property type="entry name" value="Heme oxygenase-like"/>
    <property type="match status" value="1"/>
</dbReference>
<evidence type="ECO:0000313" key="2">
    <source>
        <dbReference type="Proteomes" id="UP000226437"/>
    </source>
</evidence>
<dbReference type="Gene3D" id="1.20.910.10">
    <property type="entry name" value="Heme oxygenase-like"/>
    <property type="match status" value="1"/>
</dbReference>
<sequence length="259" mass="29414">MSDISTIERALAPLREQLTTHRIYRMLRDTDDIRGFMEQHVFAVWDFMSLLKALQNELTCTTLPWKPRPNARTARFINEIVLGEETDVDLHGVPASHYELYLDAMEEIGADTASVRRLVASINGLDDARDQLRRAELLPGVARFVDYTFELITTGKVHQIAAAFTFGRESIIPELFIEILNESPEDKSRFPRLVYYLERHIELDGDDHGPLSEAMVAELCGQDAQKWAEAEAVAREALRRRIGLWDEIALSLESTTAAS</sequence>
<reference evidence="1 2" key="1">
    <citation type="submission" date="2017-10" db="EMBL/GenBank/DDBJ databases">
        <title>The draft genome sequence of Lewinella marina KCTC 32374.</title>
        <authorList>
            <person name="Wang K."/>
        </authorList>
    </citation>
    <scope>NUCLEOTIDE SEQUENCE [LARGE SCALE GENOMIC DNA]</scope>
    <source>
        <strain evidence="1 2">MKG-38</strain>
    </source>
</reference>